<organism evidence="16 17">
    <name type="scientific">Stephanodiscus triporus</name>
    <dbReference type="NCBI Taxonomy" id="2934178"/>
    <lineage>
        <taxon>Eukaryota</taxon>
        <taxon>Sar</taxon>
        <taxon>Stramenopiles</taxon>
        <taxon>Ochrophyta</taxon>
        <taxon>Bacillariophyta</taxon>
        <taxon>Coscinodiscophyceae</taxon>
        <taxon>Thalassiosirophycidae</taxon>
        <taxon>Stephanodiscales</taxon>
        <taxon>Stephanodiscaceae</taxon>
        <taxon>Stephanodiscus</taxon>
    </lineage>
</organism>
<dbReference type="GO" id="GO:0008033">
    <property type="term" value="P:tRNA processing"/>
    <property type="evidence" value="ECO:0007669"/>
    <property type="project" value="UniProtKB-KW"/>
</dbReference>
<evidence type="ECO:0000256" key="9">
    <source>
        <dbReference type="ARBA" id="ARBA00048165"/>
    </source>
</evidence>
<feature type="domain" description="CHHC U11-48K-type" evidence="15">
    <location>
        <begin position="110"/>
        <end position="134"/>
    </location>
</feature>
<evidence type="ECO:0000256" key="4">
    <source>
        <dbReference type="ARBA" id="ARBA00022691"/>
    </source>
</evidence>
<proteinExistence type="inferred from homology"/>
<evidence type="ECO:0000256" key="13">
    <source>
        <dbReference type="SAM" id="MobiDB-lite"/>
    </source>
</evidence>
<dbReference type="InterPro" id="IPR022776">
    <property type="entry name" value="TRM13/UPF0224_CHHC_Znf_dom"/>
</dbReference>
<keyword evidence="4 12" id="KW-0949">S-adenosyl-L-methionine</keyword>
<protein>
    <recommendedName>
        <fullName evidence="12">tRNA:m(4)X modification enzyme TRM13</fullName>
        <ecNumber evidence="12">2.1.1.225</ecNumber>
    </recommendedName>
</protein>
<dbReference type="EMBL" id="JALLAZ020001080">
    <property type="protein sequence ID" value="KAL3781193.1"/>
    <property type="molecule type" value="Genomic_DNA"/>
</dbReference>
<dbReference type="GO" id="GO:0008270">
    <property type="term" value="F:zinc ion binding"/>
    <property type="evidence" value="ECO:0007669"/>
    <property type="project" value="UniProtKB-KW"/>
</dbReference>
<feature type="domain" description="Methyltransferase TRM13" evidence="14">
    <location>
        <begin position="288"/>
        <end position="579"/>
    </location>
</feature>
<dbReference type="PANTHER" id="PTHR12998">
    <property type="entry name" value="TRNA:M(4)X MODIFICATION ENZYME TRM13 HOMOLOG"/>
    <property type="match status" value="1"/>
</dbReference>
<evidence type="ECO:0000259" key="14">
    <source>
        <dbReference type="Pfam" id="PF05206"/>
    </source>
</evidence>
<gene>
    <name evidence="16" type="ORF">ACHAW5_007005</name>
</gene>
<keyword evidence="2 12" id="KW-0489">Methyltransferase</keyword>
<evidence type="ECO:0000313" key="16">
    <source>
        <dbReference type="EMBL" id="KAL3781193.1"/>
    </source>
</evidence>
<evidence type="ECO:0000256" key="8">
    <source>
        <dbReference type="ARBA" id="ARBA00022833"/>
    </source>
</evidence>
<sequence>MSNSNTSRPTSQSIEAVDYAIPSLPEGWVRCHAYNELKRRYCRQMPVPLSGECIDTNRPRYCGNHMHLLDECLINRGIEHARDVDLSVERIEKAKRPRAVDRKNKYRGKRVPCPIDPSHLIFEGAISKHALVCPAVKRRQELAGKEYFCEGINLGGFGDMGHASSNMRSEGILPELEEAKKLAFAVLRIFHRLFLSDNAASNHSTLTNQQLQNITESEIYNALPEGDLSGVEEGTCMVVPIQSAEEVQSGEQRANQTFGLGQLTSAITKHRVNAGGPRHLHQIASILGHARCEGLISTTKAEKAETVNNPLIVEMGAGRGMTGLVVAGSMAANTSSRVSLCLVERSGTRRKAETRVRSAEGYSTEDCLRLDLVDITRVKCDLADVDMSKALKFQLGSVEFSKTIMVAKHLCGVGTDLAIKSIRNLGSIDGCVMATCCHGLCSWNDYVGRNCLLGLFCGESGGLTAFGEDRFNMLKRWTTAAVAEERPPASGNDANKFDDNGPKEHHYEGQADDEKGLRSSIFTISKELGLSCGGKGLGRACQRLIDYGRCDYMKGRGFKVNMCHYVPQNVTPQNALIVASRI</sequence>
<dbReference type="Pfam" id="PF05206">
    <property type="entry name" value="TRM13"/>
    <property type="match status" value="1"/>
</dbReference>
<evidence type="ECO:0000256" key="1">
    <source>
        <dbReference type="ARBA" id="ARBA00005265"/>
    </source>
</evidence>
<comment type="catalytic activity">
    <reaction evidence="9 12">
        <text>cytidine(4) in tRNA(Pro) + S-adenosyl-L-methionine = 2'-O-methylcytidine(4) in tRNA(Pro) + S-adenosyl-L-homocysteine + H(+)</text>
        <dbReference type="Rhea" id="RHEA:32767"/>
        <dbReference type="Rhea" id="RHEA-COMP:10397"/>
        <dbReference type="Rhea" id="RHEA-COMP:10398"/>
        <dbReference type="ChEBI" id="CHEBI:15378"/>
        <dbReference type="ChEBI" id="CHEBI:57856"/>
        <dbReference type="ChEBI" id="CHEBI:59789"/>
        <dbReference type="ChEBI" id="CHEBI:74495"/>
        <dbReference type="ChEBI" id="CHEBI:82748"/>
        <dbReference type="EC" id="2.1.1.225"/>
    </reaction>
</comment>
<reference evidence="16 17" key="1">
    <citation type="submission" date="2024-10" db="EMBL/GenBank/DDBJ databases">
        <title>Updated reference genomes for cyclostephanoid diatoms.</title>
        <authorList>
            <person name="Roberts W.R."/>
            <person name="Alverson A.J."/>
        </authorList>
    </citation>
    <scope>NUCLEOTIDE SEQUENCE [LARGE SCALE GENOMIC DNA]</scope>
    <source>
        <strain evidence="16 17">AJA276-08</strain>
    </source>
</reference>
<evidence type="ECO:0000256" key="5">
    <source>
        <dbReference type="ARBA" id="ARBA00022694"/>
    </source>
</evidence>
<dbReference type="EC" id="2.1.1.225" evidence="12"/>
<keyword evidence="17" id="KW-1185">Reference proteome</keyword>
<evidence type="ECO:0000256" key="11">
    <source>
        <dbReference type="ARBA" id="ARBA00049393"/>
    </source>
</evidence>
<evidence type="ECO:0000256" key="3">
    <source>
        <dbReference type="ARBA" id="ARBA00022679"/>
    </source>
</evidence>
<evidence type="ECO:0000256" key="12">
    <source>
        <dbReference type="RuleBase" id="RU367103"/>
    </source>
</evidence>
<dbReference type="GO" id="GO:0032259">
    <property type="term" value="P:methylation"/>
    <property type="evidence" value="ECO:0007669"/>
    <property type="project" value="UniProtKB-KW"/>
</dbReference>
<comment type="catalytic activity">
    <reaction evidence="11 12">
        <text>adenosine(4) in tRNA(His) + S-adenosyl-L-methionine = 2'-O-methyladenosine(4) in tRNA(His) + S-adenosyl-L-homocysteine + H(+)</text>
        <dbReference type="Rhea" id="RHEA:43196"/>
        <dbReference type="Rhea" id="RHEA-COMP:10401"/>
        <dbReference type="Rhea" id="RHEA-COMP:10402"/>
        <dbReference type="ChEBI" id="CHEBI:15378"/>
        <dbReference type="ChEBI" id="CHEBI:57856"/>
        <dbReference type="ChEBI" id="CHEBI:59789"/>
        <dbReference type="ChEBI" id="CHEBI:74411"/>
        <dbReference type="ChEBI" id="CHEBI:74477"/>
        <dbReference type="EC" id="2.1.1.225"/>
    </reaction>
</comment>
<accession>A0ABD3P068</accession>
<evidence type="ECO:0000313" key="17">
    <source>
        <dbReference type="Proteomes" id="UP001530315"/>
    </source>
</evidence>
<dbReference type="InterPro" id="IPR039044">
    <property type="entry name" value="Trm13"/>
</dbReference>
<comment type="catalytic activity">
    <reaction evidence="10 12">
        <text>cytidine(4) in tRNA(Gly)(GCC) + S-adenosyl-L-methionine = 2'-O-methylcytidine(4) in tRNA(Gly)(GCC) + S-adenosyl-L-homocysteine + H(+)</text>
        <dbReference type="Rhea" id="RHEA:43192"/>
        <dbReference type="Rhea" id="RHEA-COMP:10399"/>
        <dbReference type="Rhea" id="RHEA-COMP:10400"/>
        <dbReference type="ChEBI" id="CHEBI:15378"/>
        <dbReference type="ChEBI" id="CHEBI:57856"/>
        <dbReference type="ChEBI" id="CHEBI:59789"/>
        <dbReference type="ChEBI" id="CHEBI:74495"/>
        <dbReference type="ChEBI" id="CHEBI:82748"/>
        <dbReference type="EC" id="2.1.1.225"/>
    </reaction>
</comment>
<evidence type="ECO:0000256" key="2">
    <source>
        <dbReference type="ARBA" id="ARBA00022603"/>
    </source>
</evidence>
<comment type="caution">
    <text evidence="16">The sequence shown here is derived from an EMBL/GenBank/DDBJ whole genome shotgun (WGS) entry which is preliminary data.</text>
</comment>
<dbReference type="GO" id="GO:0106050">
    <property type="term" value="F:tRNA 2'-O-methyltransferase activity"/>
    <property type="evidence" value="ECO:0007669"/>
    <property type="project" value="UniProtKB-UniRule"/>
</dbReference>
<dbReference type="PANTHER" id="PTHR12998:SF0">
    <property type="entry name" value="TRNA:M(4)X MODIFICATION ENZYME TRM13 HOMOLOG"/>
    <property type="match status" value="1"/>
</dbReference>
<keyword evidence="7 12" id="KW-0863">Zinc-finger</keyword>
<evidence type="ECO:0000256" key="6">
    <source>
        <dbReference type="ARBA" id="ARBA00022723"/>
    </source>
</evidence>
<feature type="region of interest" description="Disordered" evidence="13">
    <location>
        <begin position="483"/>
        <end position="513"/>
    </location>
</feature>
<dbReference type="Proteomes" id="UP001530315">
    <property type="component" value="Unassembled WGS sequence"/>
</dbReference>
<evidence type="ECO:0000256" key="10">
    <source>
        <dbReference type="ARBA" id="ARBA00048635"/>
    </source>
</evidence>
<keyword evidence="8 12" id="KW-0862">Zinc</keyword>
<evidence type="ECO:0000256" key="7">
    <source>
        <dbReference type="ARBA" id="ARBA00022771"/>
    </source>
</evidence>
<keyword evidence="5 12" id="KW-0819">tRNA processing</keyword>
<dbReference type="Pfam" id="PF05253">
    <property type="entry name" value="zf-U11-48K"/>
    <property type="match status" value="1"/>
</dbReference>
<keyword evidence="3 12" id="KW-0808">Transferase</keyword>
<comment type="function">
    <text evidence="12">tRNA methylase which 2'-O-methylates cytidine(4) in tRNA(Pro) and tRNA(Gly)(GCC), and adenosine(4) in tRNA(His).</text>
</comment>
<feature type="compositionally biased region" description="Basic and acidic residues" evidence="13">
    <location>
        <begin position="495"/>
        <end position="513"/>
    </location>
</feature>
<dbReference type="AlphaFoldDB" id="A0ABD3P068"/>
<evidence type="ECO:0000259" key="15">
    <source>
        <dbReference type="Pfam" id="PF05253"/>
    </source>
</evidence>
<name>A0ABD3P068_9STRA</name>
<dbReference type="InterPro" id="IPR007871">
    <property type="entry name" value="Methyltransferase_TRM13"/>
</dbReference>
<comment type="similarity">
    <text evidence="1 12">Belongs to the methyltransferase TRM13 family.</text>
</comment>
<keyword evidence="6 12" id="KW-0479">Metal-binding</keyword>